<comment type="similarity">
    <text evidence="2">Belongs to the YbaB/EbfC family.</text>
</comment>
<dbReference type="Proteomes" id="UP000675379">
    <property type="component" value="Unassembled WGS sequence"/>
</dbReference>
<dbReference type="NCBIfam" id="TIGR00103">
    <property type="entry name" value="DNA_YbaB_EbfC"/>
    <property type="match status" value="1"/>
</dbReference>
<feature type="coiled-coil region" evidence="3">
    <location>
        <begin position="13"/>
        <end position="40"/>
    </location>
</feature>
<protein>
    <recommendedName>
        <fullName evidence="2">Nucleoid-associated protein KCG48_10710</fullName>
    </recommendedName>
</protein>
<dbReference type="InterPro" id="IPR004401">
    <property type="entry name" value="YbaB/EbfC"/>
</dbReference>
<evidence type="ECO:0000313" key="4">
    <source>
        <dbReference type="EMBL" id="MBR0576803.1"/>
    </source>
</evidence>
<dbReference type="SUPFAM" id="SSF82607">
    <property type="entry name" value="YbaB-like"/>
    <property type="match status" value="1"/>
</dbReference>
<proteinExistence type="inferred from homology"/>
<evidence type="ECO:0000256" key="2">
    <source>
        <dbReference type="HAMAP-Rule" id="MF_00274"/>
    </source>
</evidence>
<dbReference type="HAMAP" id="MF_00274">
    <property type="entry name" value="DNA_YbaB_EbfC"/>
    <property type="match status" value="1"/>
</dbReference>
<dbReference type="AlphaFoldDB" id="A0A941CS73"/>
<dbReference type="InterPro" id="IPR036894">
    <property type="entry name" value="YbaB-like_sf"/>
</dbReference>
<reference evidence="4" key="1">
    <citation type="submission" date="2021-04" db="EMBL/GenBank/DDBJ databases">
        <title>Proteiniclasticum sedimins sp. nov., an obligate anaerobic bacterium isolated from anaerobic sludge.</title>
        <authorList>
            <person name="Liu J."/>
        </authorList>
    </citation>
    <scope>NUCLEOTIDE SEQUENCE</scope>
    <source>
        <strain evidence="4">BAD-10</strain>
    </source>
</reference>
<dbReference type="GO" id="GO:0005829">
    <property type="term" value="C:cytosol"/>
    <property type="evidence" value="ECO:0007669"/>
    <property type="project" value="TreeGrafter"/>
</dbReference>
<comment type="subcellular location">
    <subcellularLocation>
        <location evidence="2">Cytoplasm</location>
        <location evidence="2">Nucleoid</location>
    </subcellularLocation>
</comment>
<organism evidence="4 5">
    <name type="scientific">Proteiniclasticum sediminis</name>
    <dbReference type="NCBI Taxonomy" id="2804028"/>
    <lineage>
        <taxon>Bacteria</taxon>
        <taxon>Bacillati</taxon>
        <taxon>Bacillota</taxon>
        <taxon>Clostridia</taxon>
        <taxon>Eubacteriales</taxon>
        <taxon>Clostridiaceae</taxon>
        <taxon>Proteiniclasticum</taxon>
    </lineage>
</organism>
<evidence type="ECO:0000256" key="3">
    <source>
        <dbReference type="SAM" id="Coils"/>
    </source>
</evidence>
<dbReference type="PIRSF" id="PIRSF004555">
    <property type="entry name" value="UCP004555"/>
    <property type="match status" value="1"/>
</dbReference>
<dbReference type="Gene3D" id="3.30.1310.10">
    <property type="entry name" value="Nucleoid-associated protein YbaB-like domain"/>
    <property type="match status" value="1"/>
</dbReference>
<dbReference type="EMBL" id="JAGSCS010000015">
    <property type="protein sequence ID" value="MBR0576803.1"/>
    <property type="molecule type" value="Genomic_DNA"/>
</dbReference>
<keyword evidence="5" id="KW-1185">Reference proteome</keyword>
<comment type="function">
    <text evidence="2">Binds to DNA and alters its conformation. May be involved in regulation of gene expression, nucleoid organization and DNA protection.</text>
</comment>
<gene>
    <name evidence="4" type="ORF">KCG48_10710</name>
</gene>
<dbReference type="RefSeq" id="WP_211802223.1">
    <property type="nucleotide sequence ID" value="NZ_JAGSCS010000015.1"/>
</dbReference>
<dbReference type="PANTHER" id="PTHR33449">
    <property type="entry name" value="NUCLEOID-ASSOCIATED PROTEIN YBAB"/>
    <property type="match status" value="1"/>
</dbReference>
<keyword evidence="1 2" id="KW-0238">DNA-binding</keyword>
<evidence type="ECO:0000256" key="1">
    <source>
        <dbReference type="ARBA" id="ARBA00023125"/>
    </source>
</evidence>
<dbReference type="GO" id="GO:0043590">
    <property type="term" value="C:bacterial nucleoid"/>
    <property type="evidence" value="ECO:0007669"/>
    <property type="project" value="UniProtKB-UniRule"/>
</dbReference>
<sequence>MAKGFPGMGGGNMNNLLKQAQKMQKEMEKNQKELETKVYEATAGGGAITVKINGKKKLEEVKINPDVVDPEDVEMLEDLVLSAVNAAMQMADEEAEKVMGKLTGGMAGLF</sequence>
<comment type="subunit">
    <text evidence="2">Homodimer.</text>
</comment>
<comment type="caution">
    <text evidence="4">The sequence shown here is derived from an EMBL/GenBank/DDBJ whole genome shotgun (WGS) entry which is preliminary data.</text>
</comment>
<keyword evidence="2" id="KW-0963">Cytoplasm</keyword>
<dbReference type="Pfam" id="PF02575">
    <property type="entry name" value="YbaB_DNA_bd"/>
    <property type="match status" value="1"/>
</dbReference>
<keyword evidence="3" id="KW-0175">Coiled coil</keyword>
<name>A0A941CS73_9CLOT</name>
<evidence type="ECO:0000313" key="5">
    <source>
        <dbReference type="Proteomes" id="UP000675379"/>
    </source>
</evidence>
<accession>A0A941CS73</accession>
<dbReference type="PANTHER" id="PTHR33449:SF1">
    <property type="entry name" value="NUCLEOID-ASSOCIATED PROTEIN YBAB"/>
    <property type="match status" value="1"/>
</dbReference>
<dbReference type="GO" id="GO:0003677">
    <property type="term" value="F:DNA binding"/>
    <property type="evidence" value="ECO:0007669"/>
    <property type="project" value="UniProtKB-UniRule"/>
</dbReference>